<keyword evidence="7" id="KW-1185">Reference proteome</keyword>
<comment type="similarity">
    <text evidence="1 5">Belongs to the 5-formyltetrahydrofolate cyclo-ligase family.</text>
</comment>
<dbReference type="EMBL" id="VHSH01000002">
    <property type="protein sequence ID" value="TQV81733.1"/>
    <property type="molecule type" value="Genomic_DNA"/>
</dbReference>
<evidence type="ECO:0000256" key="1">
    <source>
        <dbReference type="ARBA" id="ARBA00010638"/>
    </source>
</evidence>
<dbReference type="Pfam" id="PF01812">
    <property type="entry name" value="5-FTHF_cyc-lig"/>
    <property type="match status" value="1"/>
</dbReference>
<keyword evidence="2 4" id="KW-0547">Nucleotide-binding</keyword>
<dbReference type="InterPro" id="IPR002698">
    <property type="entry name" value="FTHF_cligase"/>
</dbReference>
<feature type="binding site" evidence="4">
    <location>
        <begin position="138"/>
        <end position="146"/>
    </location>
    <ligand>
        <name>ATP</name>
        <dbReference type="ChEBI" id="CHEBI:30616"/>
    </ligand>
</feature>
<feature type="binding site" evidence="4">
    <location>
        <begin position="13"/>
        <end position="17"/>
    </location>
    <ligand>
        <name>ATP</name>
        <dbReference type="ChEBI" id="CHEBI:30616"/>
    </ligand>
</feature>
<dbReference type="GO" id="GO:0030272">
    <property type="term" value="F:5-formyltetrahydrofolate cyclo-ligase activity"/>
    <property type="evidence" value="ECO:0007669"/>
    <property type="project" value="UniProtKB-EC"/>
</dbReference>
<dbReference type="NCBIfam" id="TIGR02727">
    <property type="entry name" value="MTHFS_bact"/>
    <property type="match status" value="1"/>
</dbReference>
<comment type="catalytic activity">
    <reaction evidence="5">
        <text>(6S)-5-formyl-5,6,7,8-tetrahydrofolate + ATP = (6R)-5,10-methenyltetrahydrofolate + ADP + phosphate</text>
        <dbReference type="Rhea" id="RHEA:10488"/>
        <dbReference type="ChEBI" id="CHEBI:30616"/>
        <dbReference type="ChEBI" id="CHEBI:43474"/>
        <dbReference type="ChEBI" id="CHEBI:57455"/>
        <dbReference type="ChEBI" id="CHEBI:57457"/>
        <dbReference type="ChEBI" id="CHEBI:456216"/>
        <dbReference type="EC" id="6.3.3.2"/>
    </reaction>
</comment>
<name>A0A545TWY9_9PROT</name>
<dbReference type="AlphaFoldDB" id="A0A545TWY9"/>
<keyword evidence="5" id="KW-0460">Magnesium</keyword>
<evidence type="ECO:0000256" key="4">
    <source>
        <dbReference type="PIRSR" id="PIRSR006806-1"/>
    </source>
</evidence>
<keyword evidence="3 4" id="KW-0067">ATP-binding</keyword>
<keyword evidence="6" id="KW-0436">Ligase</keyword>
<dbReference type="GO" id="GO:0005524">
    <property type="term" value="F:ATP binding"/>
    <property type="evidence" value="ECO:0007669"/>
    <property type="project" value="UniProtKB-KW"/>
</dbReference>
<comment type="cofactor">
    <cofactor evidence="5">
        <name>Mg(2+)</name>
        <dbReference type="ChEBI" id="CHEBI:18420"/>
    </cofactor>
</comment>
<dbReference type="OrthoDB" id="9801938at2"/>
<evidence type="ECO:0000313" key="6">
    <source>
        <dbReference type="EMBL" id="TQV81733.1"/>
    </source>
</evidence>
<evidence type="ECO:0000256" key="5">
    <source>
        <dbReference type="RuleBase" id="RU361279"/>
    </source>
</evidence>
<sequence>MIDADTVSLDTRKQALRKDAKTRRSLAFSSQTAAPTAIRDRLLSSFDFTAGMVISGYWPLADELDLRPSLEAFHERGCRVVLPAMTGRDRPLVFRDWTPGDTLVPAGFGTLEPAGSQKARPPDVLLVPLLAFDRQGYRLGYGGGFYDRSLADLRAAQAVMAVGVAFSALEVEAVPRDANDQPLDWIVTEREVLEFER</sequence>
<dbReference type="PANTHER" id="PTHR23407:SF1">
    <property type="entry name" value="5-FORMYLTETRAHYDROFOLATE CYCLO-LIGASE"/>
    <property type="match status" value="1"/>
</dbReference>
<keyword evidence="5" id="KW-0479">Metal-binding</keyword>
<dbReference type="Proteomes" id="UP000315252">
    <property type="component" value="Unassembled WGS sequence"/>
</dbReference>
<dbReference type="SUPFAM" id="SSF100950">
    <property type="entry name" value="NagB/RpiA/CoA transferase-like"/>
    <property type="match status" value="1"/>
</dbReference>
<gene>
    <name evidence="6" type="ORF">FKG95_05660</name>
</gene>
<dbReference type="InterPro" id="IPR037171">
    <property type="entry name" value="NagB/RpiA_transferase-like"/>
</dbReference>
<dbReference type="RefSeq" id="WP_142895364.1">
    <property type="nucleotide sequence ID" value="NZ_ML660053.1"/>
</dbReference>
<dbReference type="PIRSF" id="PIRSF006806">
    <property type="entry name" value="FTHF_cligase"/>
    <property type="match status" value="1"/>
</dbReference>
<accession>A0A545TWY9</accession>
<dbReference type="PANTHER" id="PTHR23407">
    <property type="entry name" value="ATPASE INHIBITOR/5-FORMYLTETRAHYDROFOLATE CYCLO-LIGASE"/>
    <property type="match status" value="1"/>
</dbReference>
<dbReference type="InterPro" id="IPR024185">
    <property type="entry name" value="FTHF_cligase-like_sf"/>
</dbReference>
<protein>
    <recommendedName>
        <fullName evidence="5">5-formyltetrahydrofolate cyclo-ligase</fullName>
        <ecNumber evidence="5">6.3.3.2</ecNumber>
    </recommendedName>
</protein>
<evidence type="ECO:0000313" key="7">
    <source>
        <dbReference type="Proteomes" id="UP000315252"/>
    </source>
</evidence>
<dbReference type="GO" id="GO:0035999">
    <property type="term" value="P:tetrahydrofolate interconversion"/>
    <property type="evidence" value="ECO:0007669"/>
    <property type="project" value="TreeGrafter"/>
</dbReference>
<evidence type="ECO:0000256" key="2">
    <source>
        <dbReference type="ARBA" id="ARBA00022741"/>
    </source>
</evidence>
<organism evidence="6 7">
    <name type="scientific">Denitrobaculum tricleocarpae</name>
    <dbReference type="NCBI Taxonomy" id="2591009"/>
    <lineage>
        <taxon>Bacteria</taxon>
        <taxon>Pseudomonadati</taxon>
        <taxon>Pseudomonadota</taxon>
        <taxon>Alphaproteobacteria</taxon>
        <taxon>Rhodospirillales</taxon>
        <taxon>Rhodospirillaceae</taxon>
        <taxon>Denitrobaculum</taxon>
    </lineage>
</organism>
<dbReference type="GO" id="GO:0009396">
    <property type="term" value="P:folic acid-containing compound biosynthetic process"/>
    <property type="evidence" value="ECO:0007669"/>
    <property type="project" value="TreeGrafter"/>
</dbReference>
<dbReference type="EC" id="6.3.3.2" evidence="5"/>
<comment type="caution">
    <text evidence="6">The sequence shown here is derived from an EMBL/GenBank/DDBJ whole genome shotgun (WGS) entry which is preliminary data.</text>
</comment>
<dbReference type="Gene3D" id="3.40.50.10420">
    <property type="entry name" value="NagB/RpiA/CoA transferase-like"/>
    <property type="match status" value="1"/>
</dbReference>
<reference evidence="6 7" key="1">
    <citation type="submission" date="2019-06" db="EMBL/GenBank/DDBJ databases">
        <title>Whole genome sequence for Rhodospirillaceae sp. R148.</title>
        <authorList>
            <person name="Wang G."/>
        </authorList>
    </citation>
    <scope>NUCLEOTIDE SEQUENCE [LARGE SCALE GENOMIC DNA]</scope>
    <source>
        <strain evidence="6 7">R148</strain>
    </source>
</reference>
<evidence type="ECO:0000256" key="3">
    <source>
        <dbReference type="ARBA" id="ARBA00022840"/>
    </source>
</evidence>
<proteinExistence type="inferred from homology"/>
<dbReference type="GO" id="GO:0046872">
    <property type="term" value="F:metal ion binding"/>
    <property type="evidence" value="ECO:0007669"/>
    <property type="project" value="UniProtKB-KW"/>
</dbReference>
<feature type="binding site" evidence="4">
    <location>
        <position position="63"/>
    </location>
    <ligand>
        <name>substrate</name>
    </ligand>
</feature>